<dbReference type="OrthoDB" id="5405453at2759"/>
<reference evidence="2 3" key="1">
    <citation type="submission" date="2017-10" db="EMBL/GenBank/DDBJ databases">
        <title>Development of genomic resources for the powdery mildew, Erysiphe pulchra.</title>
        <authorList>
            <person name="Wadl P.A."/>
            <person name="Mack B.M."/>
            <person name="Moore G."/>
            <person name="Beltz S.B."/>
        </authorList>
    </citation>
    <scope>NUCLEOTIDE SEQUENCE [LARGE SCALE GENOMIC DNA]</scope>
    <source>
        <strain evidence="2">Cflorida</strain>
    </source>
</reference>
<feature type="region of interest" description="Disordered" evidence="1">
    <location>
        <begin position="133"/>
        <end position="164"/>
    </location>
</feature>
<gene>
    <name evidence="2" type="ORF">EPUL_006124</name>
</gene>
<dbReference type="AlphaFoldDB" id="A0A2S4PLD3"/>
<feature type="non-terminal residue" evidence="2">
    <location>
        <position position="164"/>
    </location>
</feature>
<name>A0A2S4PLD3_9PEZI</name>
<accession>A0A2S4PLD3</accession>
<proteinExistence type="predicted"/>
<evidence type="ECO:0000256" key="1">
    <source>
        <dbReference type="SAM" id="MobiDB-lite"/>
    </source>
</evidence>
<dbReference type="EMBL" id="PEDP01002173">
    <property type="protein sequence ID" value="POS82859.1"/>
    <property type="molecule type" value="Genomic_DNA"/>
</dbReference>
<keyword evidence="3" id="KW-1185">Reference proteome</keyword>
<evidence type="ECO:0000313" key="3">
    <source>
        <dbReference type="Proteomes" id="UP000237438"/>
    </source>
</evidence>
<dbReference type="SUPFAM" id="SSF46689">
    <property type="entry name" value="Homeodomain-like"/>
    <property type="match status" value="1"/>
</dbReference>
<dbReference type="InterPro" id="IPR009057">
    <property type="entry name" value="Homeodomain-like_sf"/>
</dbReference>
<dbReference type="InterPro" id="IPR036388">
    <property type="entry name" value="WH-like_DNA-bd_sf"/>
</dbReference>
<dbReference type="Proteomes" id="UP000237438">
    <property type="component" value="Unassembled WGS sequence"/>
</dbReference>
<organism evidence="2 3">
    <name type="scientific">Erysiphe pulchra</name>
    <dbReference type="NCBI Taxonomy" id="225359"/>
    <lineage>
        <taxon>Eukaryota</taxon>
        <taxon>Fungi</taxon>
        <taxon>Dikarya</taxon>
        <taxon>Ascomycota</taxon>
        <taxon>Pezizomycotina</taxon>
        <taxon>Leotiomycetes</taxon>
        <taxon>Erysiphales</taxon>
        <taxon>Erysiphaceae</taxon>
        <taxon>Erysiphe</taxon>
    </lineage>
</organism>
<evidence type="ECO:0000313" key="2">
    <source>
        <dbReference type="EMBL" id="POS82859.1"/>
    </source>
</evidence>
<dbReference type="Gene3D" id="1.10.10.10">
    <property type="entry name" value="Winged helix-like DNA-binding domain superfamily/Winged helix DNA-binding domain"/>
    <property type="match status" value="1"/>
</dbReference>
<dbReference type="STRING" id="225359.A0A2S4PLD3"/>
<sequence length="164" mass="18505">MNLSPPIAHRRSCNLSRDQRLEVLKLHDAGHGPIYISKELGITRRQVKYTIYRGHVSPQKSKGRPPKLTSEQVDELEAFVVASSTNRRMSYLELAMQFSKWNVGEGAIKGALARRGYIRYRARNVLDNAEGDHSKNLQIEKTGNEGKTDTDQLGPPCITDCRKT</sequence>
<protein>
    <submittedName>
        <fullName evidence="2">Uncharacterized protein</fullName>
    </submittedName>
</protein>
<comment type="caution">
    <text evidence="2">The sequence shown here is derived from an EMBL/GenBank/DDBJ whole genome shotgun (WGS) entry which is preliminary data.</text>
</comment>